<evidence type="ECO:0000313" key="2">
    <source>
        <dbReference type="Proteomes" id="UP000053815"/>
    </source>
</evidence>
<evidence type="ECO:0000313" key="1">
    <source>
        <dbReference type="EMBL" id="GAN07772.1"/>
    </source>
</evidence>
<proteinExistence type="predicted"/>
<gene>
    <name evidence="1" type="ORF">MAM1_0175d07276</name>
</gene>
<sequence>MSSDNDDIIEIASAFIASDEEEQQHGFKNTKVKMHPYFAHRVNESPLITVYSITPMMAEISDTIIFIHIKLKE</sequence>
<name>A0A0C9MWB2_9FUNG</name>
<accession>A0A0C9MWB2</accession>
<dbReference type="EMBL" id="DF836464">
    <property type="protein sequence ID" value="GAN07772.1"/>
    <property type="molecule type" value="Genomic_DNA"/>
</dbReference>
<keyword evidence="2" id="KW-1185">Reference proteome</keyword>
<protein>
    <submittedName>
        <fullName evidence="1">Uncharacterized protein</fullName>
    </submittedName>
</protein>
<organism evidence="1">
    <name type="scientific">Mucor ambiguus</name>
    <dbReference type="NCBI Taxonomy" id="91626"/>
    <lineage>
        <taxon>Eukaryota</taxon>
        <taxon>Fungi</taxon>
        <taxon>Fungi incertae sedis</taxon>
        <taxon>Mucoromycota</taxon>
        <taxon>Mucoromycotina</taxon>
        <taxon>Mucoromycetes</taxon>
        <taxon>Mucorales</taxon>
        <taxon>Mucorineae</taxon>
        <taxon>Mucoraceae</taxon>
        <taxon>Mucor</taxon>
    </lineage>
</organism>
<dbReference type="Proteomes" id="UP000053815">
    <property type="component" value="Unassembled WGS sequence"/>
</dbReference>
<dbReference type="AlphaFoldDB" id="A0A0C9MWB2"/>
<reference evidence="1" key="1">
    <citation type="submission" date="2014-09" db="EMBL/GenBank/DDBJ databases">
        <title>Draft genome sequence of an oleaginous Mucoromycotina fungus Mucor ambiguus NBRC6742.</title>
        <authorList>
            <person name="Takeda I."/>
            <person name="Yamane N."/>
            <person name="Morita T."/>
            <person name="Tamano K."/>
            <person name="Machida M."/>
            <person name="Baker S."/>
            <person name="Koike H."/>
        </authorList>
    </citation>
    <scope>NUCLEOTIDE SEQUENCE</scope>
    <source>
        <strain evidence="1">NBRC 6742</strain>
    </source>
</reference>